<gene>
    <name evidence="4" type="ORF">GS398_08920</name>
</gene>
<accession>A0A7K1XWP0</accession>
<keyword evidence="2" id="KW-0732">Signal</keyword>
<evidence type="ECO:0000313" key="5">
    <source>
        <dbReference type="Proteomes" id="UP000451233"/>
    </source>
</evidence>
<sequence length="461" mass="50619">MRTRLLFVVGLLWSCPVSAKVVLPDMISSHMVLQQRSSARLWGKALPGATVRVITSWDDKVYRVRSSVSGDWKVTVNTPKAGGPYAISFNDGVELTLTDILIGDVWVCSGQSNMEMPLAGWGRINDYEREIAEANHPEIRLLHVKHAASEVPLTEAAVTANGWQACSPQTIPEFSAVAYFFARAINRQTHVPIGLVNSTWGATAAEAWTSAAGLQALPPFKPQSADNRNQLSALFNAMIHPFLPWKIKGVAWYQGESNVDRAQQYYQLFPALIADWRRQWQAPRLPFYFVQLAAFTDRKAEPGESNWAEIRDAQLKALALPNTGMAVTIDIGDAKDIHPKNKQEVGRRLALIALAKLYGSPAGYSGPIYRAHKTRKNEITVSFRFAEGLKASGGVQGFEIAGADKKFYKATAIIKGSKVIVSSSGVANPVAVGYSWATNPDGNLYNSDDLPASPFRTDFKQ</sequence>
<dbReference type="InterPro" id="IPR005181">
    <property type="entry name" value="SASA"/>
</dbReference>
<keyword evidence="1" id="KW-0378">Hydrolase</keyword>
<evidence type="ECO:0000256" key="2">
    <source>
        <dbReference type="SAM" id="SignalP"/>
    </source>
</evidence>
<dbReference type="PANTHER" id="PTHR22901:SF0">
    <property type="entry name" value="SIALATE O-ACETYLESTERASE"/>
    <property type="match status" value="1"/>
</dbReference>
<evidence type="ECO:0000259" key="3">
    <source>
        <dbReference type="Pfam" id="PF03629"/>
    </source>
</evidence>
<dbReference type="EMBL" id="WVHS01000002">
    <property type="protein sequence ID" value="MXV15422.1"/>
    <property type="molecule type" value="Genomic_DNA"/>
</dbReference>
<organism evidence="4 5">
    <name type="scientific">Hufsiella ginkgonis</name>
    <dbReference type="NCBI Taxonomy" id="2695274"/>
    <lineage>
        <taxon>Bacteria</taxon>
        <taxon>Pseudomonadati</taxon>
        <taxon>Bacteroidota</taxon>
        <taxon>Sphingobacteriia</taxon>
        <taxon>Sphingobacteriales</taxon>
        <taxon>Sphingobacteriaceae</taxon>
        <taxon>Hufsiella</taxon>
    </lineage>
</organism>
<name>A0A7K1XWP0_9SPHI</name>
<evidence type="ECO:0000313" key="4">
    <source>
        <dbReference type="EMBL" id="MXV15422.1"/>
    </source>
</evidence>
<dbReference type="GO" id="GO:0005975">
    <property type="term" value="P:carbohydrate metabolic process"/>
    <property type="evidence" value="ECO:0007669"/>
    <property type="project" value="TreeGrafter"/>
</dbReference>
<protein>
    <submittedName>
        <fullName evidence="4">Sialate O-acetylesterase</fullName>
    </submittedName>
</protein>
<comment type="caution">
    <text evidence="4">The sequence shown here is derived from an EMBL/GenBank/DDBJ whole genome shotgun (WGS) entry which is preliminary data.</text>
</comment>
<dbReference type="SUPFAM" id="SSF52266">
    <property type="entry name" value="SGNH hydrolase"/>
    <property type="match status" value="1"/>
</dbReference>
<keyword evidence="5" id="KW-1185">Reference proteome</keyword>
<dbReference type="Pfam" id="PF03629">
    <property type="entry name" value="SASA"/>
    <property type="match status" value="1"/>
</dbReference>
<feature type="chain" id="PRO_5029896265" evidence="2">
    <location>
        <begin position="20"/>
        <end position="461"/>
    </location>
</feature>
<dbReference type="Proteomes" id="UP000451233">
    <property type="component" value="Unassembled WGS sequence"/>
</dbReference>
<evidence type="ECO:0000256" key="1">
    <source>
        <dbReference type="ARBA" id="ARBA00022801"/>
    </source>
</evidence>
<dbReference type="PANTHER" id="PTHR22901">
    <property type="entry name" value="SIALATE O-ACETYLESTERASE"/>
    <property type="match status" value="1"/>
</dbReference>
<dbReference type="InterPro" id="IPR039329">
    <property type="entry name" value="SIAE"/>
</dbReference>
<feature type="domain" description="Sialate O-acetylesterase" evidence="3">
    <location>
        <begin position="104"/>
        <end position="350"/>
    </location>
</feature>
<dbReference type="AlphaFoldDB" id="A0A7K1XWP0"/>
<reference evidence="4 5" key="1">
    <citation type="submission" date="2019-11" db="EMBL/GenBank/DDBJ databases">
        <title>Pedobacter sp. HMF7056 Genome sequencing and assembly.</title>
        <authorList>
            <person name="Kang H."/>
            <person name="Kim H."/>
            <person name="Joh K."/>
        </authorList>
    </citation>
    <scope>NUCLEOTIDE SEQUENCE [LARGE SCALE GENOMIC DNA]</scope>
    <source>
        <strain evidence="4 5">HMF7056</strain>
    </source>
</reference>
<proteinExistence type="predicted"/>
<dbReference type="Gene3D" id="3.40.50.1110">
    <property type="entry name" value="SGNH hydrolase"/>
    <property type="match status" value="1"/>
</dbReference>
<dbReference type="RefSeq" id="WP_160906419.1">
    <property type="nucleotide sequence ID" value="NZ_WVHS01000002.1"/>
</dbReference>
<dbReference type="InterPro" id="IPR036514">
    <property type="entry name" value="SGNH_hydro_sf"/>
</dbReference>
<feature type="signal peptide" evidence="2">
    <location>
        <begin position="1"/>
        <end position="19"/>
    </location>
</feature>
<dbReference type="GO" id="GO:0001681">
    <property type="term" value="F:sialate O-acetylesterase activity"/>
    <property type="evidence" value="ECO:0007669"/>
    <property type="project" value="InterPro"/>
</dbReference>